<sequence>MKQAILDCMTLKVKPTEAEVDKYMRRPPPAATGKAATTGGHGQGGHQRRLMPGKAATTGGHRQAATTGNGSHHDTGKAATTGGHGKAATTGG</sequence>
<evidence type="ECO:0000313" key="2">
    <source>
        <dbReference type="EMBL" id="CAB3385569.1"/>
    </source>
</evidence>
<gene>
    <name evidence="2" type="ORF">CLODIP_2_CD12233</name>
</gene>
<evidence type="ECO:0000256" key="1">
    <source>
        <dbReference type="SAM" id="MobiDB-lite"/>
    </source>
</evidence>
<protein>
    <submittedName>
        <fullName evidence="2">Uncharacterized protein</fullName>
    </submittedName>
</protein>
<feature type="compositionally biased region" description="Gly residues" evidence="1">
    <location>
        <begin position="82"/>
        <end position="92"/>
    </location>
</feature>
<organism evidence="2 3">
    <name type="scientific">Cloeon dipterum</name>
    <dbReference type="NCBI Taxonomy" id="197152"/>
    <lineage>
        <taxon>Eukaryota</taxon>
        <taxon>Metazoa</taxon>
        <taxon>Ecdysozoa</taxon>
        <taxon>Arthropoda</taxon>
        <taxon>Hexapoda</taxon>
        <taxon>Insecta</taxon>
        <taxon>Pterygota</taxon>
        <taxon>Palaeoptera</taxon>
        <taxon>Ephemeroptera</taxon>
        <taxon>Pisciforma</taxon>
        <taxon>Baetidae</taxon>
        <taxon>Cloeon</taxon>
    </lineage>
</organism>
<accession>A0A8S1DZH0</accession>
<name>A0A8S1DZH0_9INSE</name>
<dbReference type="AlphaFoldDB" id="A0A8S1DZH0"/>
<comment type="caution">
    <text evidence="2">The sequence shown here is derived from an EMBL/GenBank/DDBJ whole genome shotgun (WGS) entry which is preliminary data.</text>
</comment>
<reference evidence="2 3" key="1">
    <citation type="submission" date="2020-04" db="EMBL/GenBank/DDBJ databases">
        <authorList>
            <person name="Alioto T."/>
            <person name="Alioto T."/>
            <person name="Gomez Garrido J."/>
        </authorList>
    </citation>
    <scope>NUCLEOTIDE SEQUENCE [LARGE SCALE GENOMIC DNA]</scope>
</reference>
<dbReference type="EMBL" id="CADEPI010000419">
    <property type="protein sequence ID" value="CAB3385569.1"/>
    <property type="molecule type" value="Genomic_DNA"/>
</dbReference>
<dbReference type="Proteomes" id="UP000494165">
    <property type="component" value="Unassembled WGS sequence"/>
</dbReference>
<keyword evidence="3" id="KW-1185">Reference proteome</keyword>
<feature type="region of interest" description="Disordered" evidence="1">
    <location>
        <begin position="19"/>
        <end position="92"/>
    </location>
</feature>
<evidence type="ECO:0000313" key="3">
    <source>
        <dbReference type="Proteomes" id="UP000494165"/>
    </source>
</evidence>
<proteinExistence type="predicted"/>